<feature type="compositionally biased region" description="Polar residues" evidence="1">
    <location>
        <begin position="372"/>
        <end position="384"/>
    </location>
</feature>
<reference evidence="2" key="1">
    <citation type="journal article" date="2023" name="Mol. Phylogenet. Evol.">
        <title>Genome-scale phylogeny and comparative genomics of the fungal order Sordariales.</title>
        <authorList>
            <person name="Hensen N."/>
            <person name="Bonometti L."/>
            <person name="Westerberg I."/>
            <person name="Brannstrom I.O."/>
            <person name="Guillou S."/>
            <person name="Cros-Aarteil S."/>
            <person name="Calhoun S."/>
            <person name="Haridas S."/>
            <person name="Kuo A."/>
            <person name="Mondo S."/>
            <person name="Pangilinan J."/>
            <person name="Riley R."/>
            <person name="LaButti K."/>
            <person name="Andreopoulos B."/>
            <person name="Lipzen A."/>
            <person name="Chen C."/>
            <person name="Yan M."/>
            <person name="Daum C."/>
            <person name="Ng V."/>
            <person name="Clum A."/>
            <person name="Steindorff A."/>
            <person name="Ohm R.A."/>
            <person name="Martin F."/>
            <person name="Silar P."/>
            <person name="Natvig D.O."/>
            <person name="Lalanne C."/>
            <person name="Gautier V."/>
            <person name="Ament-Velasquez S.L."/>
            <person name="Kruys A."/>
            <person name="Hutchinson M.I."/>
            <person name="Powell A.J."/>
            <person name="Barry K."/>
            <person name="Miller A.N."/>
            <person name="Grigoriev I.V."/>
            <person name="Debuchy R."/>
            <person name="Gladieux P."/>
            <person name="Hiltunen Thoren M."/>
            <person name="Johannesson H."/>
        </authorList>
    </citation>
    <scope>NUCLEOTIDE SEQUENCE</scope>
    <source>
        <strain evidence="2">CBS 538.74</strain>
    </source>
</reference>
<evidence type="ECO:0000256" key="1">
    <source>
        <dbReference type="SAM" id="MobiDB-lite"/>
    </source>
</evidence>
<proteinExistence type="predicted"/>
<feature type="region of interest" description="Disordered" evidence="1">
    <location>
        <begin position="1"/>
        <end position="23"/>
    </location>
</feature>
<keyword evidence="3" id="KW-1185">Reference proteome</keyword>
<feature type="compositionally biased region" description="Basic and acidic residues" evidence="1">
    <location>
        <begin position="291"/>
        <end position="313"/>
    </location>
</feature>
<dbReference type="AlphaFoldDB" id="A0AAN6VBN0"/>
<feature type="compositionally biased region" description="Polar residues" evidence="1">
    <location>
        <begin position="1"/>
        <end position="21"/>
    </location>
</feature>
<feature type="region of interest" description="Disordered" evidence="1">
    <location>
        <begin position="291"/>
        <end position="384"/>
    </location>
</feature>
<gene>
    <name evidence="2" type="ORF">C8A00DRAFT_19783</name>
</gene>
<comment type="caution">
    <text evidence="2">The sequence shown here is derived from an EMBL/GenBank/DDBJ whole genome shotgun (WGS) entry which is preliminary data.</text>
</comment>
<organism evidence="2 3">
    <name type="scientific">Chaetomidium leptoderma</name>
    <dbReference type="NCBI Taxonomy" id="669021"/>
    <lineage>
        <taxon>Eukaryota</taxon>
        <taxon>Fungi</taxon>
        <taxon>Dikarya</taxon>
        <taxon>Ascomycota</taxon>
        <taxon>Pezizomycotina</taxon>
        <taxon>Sordariomycetes</taxon>
        <taxon>Sordariomycetidae</taxon>
        <taxon>Sordariales</taxon>
        <taxon>Chaetomiaceae</taxon>
        <taxon>Chaetomidium</taxon>
    </lineage>
</organism>
<name>A0AAN6VBN0_9PEZI</name>
<accession>A0AAN6VBN0</accession>
<dbReference type="EMBL" id="MU857454">
    <property type="protein sequence ID" value="KAK4148377.1"/>
    <property type="molecule type" value="Genomic_DNA"/>
</dbReference>
<sequence>MAISPQQARRSVTTHTQQERTVTLKVRTPRQKELETVALTISGAPTQGHAAVLVNLDITLAPNWVLTIKSTMPKVSLMITTPVLARMATQPSERCQALRADTSRCRLMKRGPELCFFHREHLHLLHDTELEKRKPWYTIVKGLPAFRGDDNQMNINGYNIIQESLALRNIITQILYAGNEDQRHRDFVRTTRQCRDNVGQQLRFNKSDGTGRVSITSCIDPFLALAAETDTNPRSIHNWDSELKVNLRDVREVLQYQGDGPTPSVYQLFSAPGSTAMRDILFAKAHEMVDLPDLPEPRKDKDPRDMTHEEAVRHNAANGFPPPQTKEQENDWNDYRSIWDENGEPSQVPDPLSPEKRAEMDDLVANSWDLYQVNQPNTEGGTEW</sequence>
<reference evidence="2" key="2">
    <citation type="submission" date="2023-05" db="EMBL/GenBank/DDBJ databases">
        <authorList>
            <consortium name="Lawrence Berkeley National Laboratory"/>
            <person name="Steindorff A."/>
            <person name="Hensen N."/>
            <person name="Bonometti L."/>
            <person name="Westerberg I."/>
            <person name="Brannstrom I.O."/>
            <person name="Guillou S."/>
            <person name="Cros-Aarteil S."/>
            <person name="Calhoun S."/>
            <person name="Haridas S."/>
            <person name="Kuo A."/>
            <person name="Mondo S."/>
            <person name="Pangilinan J."/>
            <person name="Riley R."/>
            <person name="Labutti K."/>
            <person name="Andreopoulos B."/>
            <person name="Lipzen A."/>
            <person name="Chen C."/>
            <person name="Yanf M."/>
            <person name="Daum C."/>
            <person name="Ng V."/>
            <person name="Clum A."/>
            <person name="Ohm R."/>
            <person name="Martin F."/>
            <person name="Silar P."/>
            <person name="Natvig D."/>
            <person name="Lalanne C."/>
            <person name="Gautier V."/>
            <person name="Ament-Velasquez S.L."/>
            <person name="Kruys A."/>
            <person name="Hutchinson M.I."/>
            <person name="Powell A.J."/>
            <person name="Barry K."/>
            <person name="Miller A.N."/>
            <person name="Grigoriev I.V."/>
            <person name="Debuchy R."/>
            <person name="Gladieux P."/>
            <person name="Thoren M.H."/>
            <person name="Johannesson H."/>
        </authorList>
    </citation>
    <scope>NUCLEOTIDE SEQUENCE</scope>
    <source>
        <strain evidence="2">CBS 538.74</strain>
    </source>
</reference>
<dbReference type="Proteomes" id="UP001302745">
    <property type="component" value="Unassembled WGS sequence"/>
</dbReference>
<protein>
    <submittedName>
        <fullName evidence="2">Uncharacterized protein</fullName>
    </submittedName>
</protein>
<feature type="compositionally biased region" description="Basic and acidic residues" evidence="1">
    <location>
        <begin position="326"/>
        <end position="339"/>
    </location>
</feature>
<evidence type="ECO:0000313" key="3">
    <source>
        <dbReference type="Proteomes" id="UP001302745"/>
    </source>
</evidence>
<evidence type="ECO:0000313" key="2">
    <source>
        <dbReference type="EMBL" id="KAK4148377.1"/>
    </source>
</evidence>